<protein>
    <submittedName>
        <fullName evidence="2">Uncharacterized protein</fullName>
    </submittedName>
</protein>
<dbReference type="AlphaFoldDB" id="A0A2A6BRG9"/>
<proteinExistence type="predicted"/>
<dbReference type="Proteomes" id="UP000005239">
    <property type="component" value="Unassembled WGS sequence"/>
</dbReference>
<evidence type="ECO:0000313" key="3">
    <source>
        <dbReference type="Proteomes" id="UP000005239"/>
    </source>
</evidence>
<dbReference type="EnsemblMetazoa" id="PPA17021.1">
    <property type="protein sequence ID" value="PPA17021.1"/>
    <property type="gene ID" value="WBGene00106575"/>
</dbReference>
<accession>A0A2A6BRG9</accession>
<gene>
    <name evidence="2" type="primary">WBGene00106575</name>
</gene>
<dbReference type="PANTHER" id="PTHR31327:SF7">
    <property type="entry name" value="PDZ DOMAIN-CONTAINING PROTEIN"/>
    <property type="match status" value="1"/>
</dbReference>
<sequence>MADDEKILQNALQTVFKSAKIPAELYEKRTHELKIDENEVVKVNMTLKRGLVLDIDDDSHFRTFLKYLIPINVNDIVLTVNDKVAAKPDFKLHDMFKERGSKTFVFTYVRMRCATDDRVRVTLQQATDYGSRYCSRQSRTLSAAMAMATTSSCSSTFNASPWASSCSPSKDPSKVMVMDVAAKTIGAMCMQPGDCILQINGARQGSDAARTLETIATEIEQKGFARITVERPMSEVARATALFTIQARVVARVVVVVVGELCCATRGTVCLSVSLNSLYSPASSWLDYFGFSISANTENRDLPIPADCAAYVKDALKLLKGGEPKSIMKSRSSGSDEAHVGFHERIHAESVIPSDIEDERLVKTPNRVPGVTVQPISLPAPPSESEKAPSAVKPPSVHAPPVPPPPPTTPPPAKEPKKSKVSKKTGTGTDSKNSKGRKRPSAEPIGEKKGSGKKTPASGAPSGKDGGASKSKTKKKVEGSRRSLSGSSRRSTKRVANQEVGSRTPQQHGDRRRHGGHRYVSYDDTLLVTSKSTTNLASICDKN</sequence>
<reference evidence="3" key="1">
    <citation type="journal article" date="2008" name="Nat. Genet.">
        <title>The Pristionchus pacificus genome provides a unique perspective on nematode lifestyle and parasitism.</title>
        <authorList>
            <person name="Dieterich C."/>
            <person name="Clifton S.W."/>
            <person name="Schuster L.N."/>
            <person name="Chinwalla A."/>
            <person name="Delehaunty K."/>
            <person name="Dinkelacker I."/>
            <person name="Fulton L."/>
            <person name="Fulton R."/>
            <person name="Godfrey J."/>
            <person name="Minx P."/>
            <person name="Mitreva M."/>
            <person name="Roeseler W."/>
            <person name="Tian H."/>
            <person name="Witte H."/>
            <person name="Yang S.P."/>
            <person name="Wilson R.K."/>
            <person name="Sommer R.J."/>
        </authorList>
    </citation>
    <scope>NUCLEOTIDE SEQUENCE [LARGE SCALE GENOMIC DNA]</scope>
    <source>
        <strain evidence="3">PS312</strain>
    </source>
</reference>
<evidence type="ECO:0000313" key="2">
    <source>
        <dbReference type="EnsemblMetazoa" id="PPA17021.1"/>
    </source>
</evidence>
<accession>A0A8R1YDS8</accession>
<feature type="region of interest" description="Disordered" evidence="1">
    <location>
        <begin position="356"/>
        <end position="521"/>
    </location>
</feature>
<dbReference type="GO" id="GO:0000785">
    <property type="term" value="C:chromatin"/>
    <property type="evidence" value="ECO:0000318"/>
    <property type="project" value="GO_Central"/>
</dbReference>
<dbReference type="PANTHER" id="PTHR31327">
    <property type="entry name" value="SPERM MEIOSIS PDZ DOMAIN CONTAINING PROTEINS-RELATED"/>
    <property type="match status" value="1"/>
</dbReference>
<feature type="compositionally biased region" description="Pro residues" evidence="1">
    <location>
        <begin position="397"/>
        <end position="413"/>
    </location>
</feature>
<dbReference type="InterPro" id="IPR040264">
    <property type="entry name" value="T15H9.4-like"/>
</dbReference>
<evidence type="ECO:0000256" key="1">
    <source>
        <dbReference type="SAM" id="MobiDB-lite"/>
    </source>
</evidence>
<keyword evidence="3" id="KW-1185">Reference proteome</keyword>
<name>A0A2A6BRG9_PRIPA</name>
<organism evidence="2 3">
    <name type="scientific">Pristionchus pacificus</name>
    <name type="common">Parasitic nematode worm</name>
    <dbReference type="NCBI Taxonomy" id="54126"/>
    <lineage>
        <taxon>Eukaryota</taxon>
        <taxon>Metazoa</taxon>
        <taxon>Ecdysozoa</taxon>
        <taxon>Nematoda</taxon>
        <taxon>Chromadorea</taxon>
        <taxon>Rhabditida</taxon>
        <taxon>Rhabditina</taxon>
        <taxon>Diplogasteromorpha</taxon>
        <taxon>Diplogasteroidea</taxon>
        <taxon>Neodiplogasteridae</taxon>
        <taxon>Pristionchus</taxon>
    </lineage>
</organism>
<reference evidence="2" key="2">
    <citation type="submission" date="2022-06" db="UniProtKB">
        <authorList>
            <consortium name="EnsemblMetazoa"/>
        </authorList>
    </citation>
    <scope>IDENTIFICATION</scope>
    <source>
        <strain evidence="2">PS312</strain>
    </source>
</reference>